<evidence type="ECO:0000256" key="1">
    <source>
        <dbReference type="ARBA" id="ARBA00022649"/>
    </source>
</evidence>
<dbReference type="AlphaFoldDB" id="A0A356LBA4"/>
<keyword evidence="1" id="KW-1277">Toxin-antitoxin system</keyword>
<gene>
    <name evidence="3" type="ORF">DD666_02520</name>
</gene>
<accession>A0A356LBA4</accession>
<evidence type="ECO:0000256" key="2">
    <source>
        <dbReference type="ARBA" id="ARBA00049988"/>
    </source>
</evidence>
<name>A0A356LBA4_9BURK</name>
<evidence type="ECO:0000313" key="3">
    <source>
        <dbReference type="EMBL" id="HBP28273.1"/>
    </source>
</evidence>
<dbReference type="GO" id="GO:0006355">
    <property type="term" value="P:regulation of DNA-templated transcription"/>
    <property type="evidence" value="ECO:0007669"/>
    <property type="project" value="InterPro"/>
</dbReference>
<comment type="similarity">
    <text evidence="2">Belongs to the TacA antitoxin family.</text>
</comment>
<dbReference type="EMBL" id="DOEK01000004">
    <property type="protein sequence ID" value="HBP28273.1"/>
    <property type="molecule type" value="Genomic_DNA"/>
</dbReference>
<dbReference type="Pfam" id="PF08681">
    <property type="entry name" value="TacA1"/>
    <property type="match status" value="1"/>
</dbReference>
<evidence type="ECO:0000313" key="4">
    <source>
        <dbReference type="Proteomes" id="UP000264036"/>
    </source>
</evidence>
<dbReference type="InterPro" id="IPR010985">
    <property type="entry name" value="Ribbon_hlx_hlx"/>
</dbReference>
<organism evidence="3 4">
    <name type="scientific">Advenella kashmirensis</name>
    <dbReference type="NCBI Taxonomy" id="310575"/>
    <lineage>
        <taxon>Bacteria</taxon>
        <taxon>Pseudomonadati</taxon>
        <taxon>Pseudomonadota</taxon>
        <taxon>Betaproteobacteria</taxon>
        <taxon>Burkholderiales</taxon>
        <taxon>Alcaligenaceae</taxon>
    </lineage>
</organism>
<reference evidence="3 4" key="1">
    <citation type="journal article" date="2018" name="Nat. Biotechnol.">
        <title>A standardized bacterial taxonomy based on genome phylogeny substantially revises the tree of life.</title>
        <authorList>
            <person name="Parks D.H."/>
            <person name="Chuvochina M."/>
            <person name="Waite D.W."/>
            <person name="Rinke C."/>
            <person name="Skarshewski A."/>
            <person name="Chaumeil P.A."/>
            <person name="Hugenholtz P."/>
        </authorList>
    </citation>
    <scope>NUCLEOTIDE SEQUENCE [LARGE SCALE GENOMIC DNA]</scope>
    <source>
        <strain evidence="3">UBA10707</strain>
    </source>
</reference>
<dbReference type="InterPro" id="IPR014795">
    <property type="entry name" value="TacA_1-like"/>
</dbReference>
<dbReference type="SUPFAM" id="SSF47598">
    <property type="entry name" value="Ribbon-helix-helix"/>
    <property type="match status" value="1"/>
</dbReference>
<comment type="caution">
    <text evidence="3">The sequence shown here is derived from an EMBL/GenBank/DDBJ whole genome shotgun (WGS) entry which is preliminary data.</text>
</comment>
<evidence type="ECO:0008006" key="5">
    <source>
        <dbReference type="Google" id="ProtNLM"/>
    </source>
</evidence>
<dbReference type="Proteomes" id="UP000264036">
    <property type="component" value="Unassembled WGS sequence"/>
</dbReference>
<sequence length="70" mass="7672">MNTQSTNRRRDACSLRIKNDDIVLIDRAASARGMTRTDFIVVAAREAARSALHSGAPVALAPDANHERIR</sequence>
<protein>
    <recommendedName>
        <fullName evidence="5">DUF1778 domain-containing protein</fullName>
    </recommendedName>
</protein>
<dbReference type="Gene3D" id="1.20.5.780">
    <property type="entry name" value="Single helix bin"/>
    <property type="match status" value="1"/>
</dbReference>
<proteinExistence type="inferred from homology"/>